<reference evidence="2 3" key="1">
    <citation type="submission" date="2019-02" db="EMBL/GenBank/DDBJ databases">
        <title>Prokaryotic population dynamics and viral predation in marine succession experiment using metagenomics: the confinement effect.</title>
        <authorList>
            <person name="Haro-Moreno J.M."/>
            <person name="Rodriguez-Valera F."/>
            <person name="Lopez-Perez M."/>
        </authorList>
    </citation>
    <scope>NUCLEOTIDE SEQUENCE [LARGE SCALE GENOMIC DNA]</scope>
    <source>
        <strain evidence="2">MED-G163</strain>
    </source>
</reference>
<keyword evidence="1" id="KW-0472">Membrane</keyword>
<feature type="transmembrane region" description="Helical" evidence="1">
    <location>
        <begin position="37"/>
        <end position="59"/>
    </location>
</feature>
<dbReference type="InterPro" id="IPR021313">
    <property type="entry name" value="DUF2909"/>
</dbReference>
<protein>
    <submittedName>
        <fullName evidence="2">DUF2909 domain-containing protein</fullName>
    </submittedName>
</protein>
<organism evidence="2 3">
    <name type="scientific">SAR86 cluster bacterium</name>
    <dbReference type="NCBI Taxonomy" id="2030880"/>
    <lineage>
        <taxon>Bacteria</taxon>
        <taxon>Pseudomonadati</taxon>
        <taxon>Pseudomonadota</taxon>
        <taxon>Gammaproteobacteria</taxon>
        <taxon>SAR86 cluster</taxon>
    </lineage>
</organism>
<keyword evidence="1" id="KW-0812">Transmembrane</keyword>
<gene>
    <name evidence="2" type="ORF">EVA96_01565</name>
</gene>
<feature type="transmembrane region" description="Helical" evidence="1">
    <location>
        <begin position="6"/>
        <end position="25"/>
    </location>
</feature>
<name>A0A520MJG5_9GAMM</name>
<evidence type="ECO:0000256" key="1">
    <source>
        <dbReference type="SAM" id="Phobius"/>
    </source>
</evidence>
<accession>A0A520MJG5</accession>
<comment type="caution">
    <text evidence="2">The sequence shown here is derived from an EMBL/GenBank/DDBJ whole genome shotgun (WGS) entry which is preliminary data.</text>
</comment>
<evidence type="ECO:0000313" key="3">
    <source>
        <dbReference type="Proteomes" id="UP000315782"/>
    </source>
</evidence>
<proteinExistence type="predicted"/>
<dbReference type="Pfam" id="PF11137">
    <property type="entry name" value="DUF2909"/>
    <property type="match status" value="1"/>
</dbReference>
<evidence type="ECO:0000313" key="2">
    <source>
        <dbReference type="EMBL" id="RZO21374.1"/>
    </source>
</evidence>
<dbReference type="AlphaFoldDB" id="A0A520MJG5"/>
<dbReference type="EMBL" id="SHBI01000005">
    <property type="protein sequence ID" value="RZO21374.1"/>
    <property type="molecule type" value="Genomic_DNA"/>
</dbReference>
<sequence>MITTLIYIFVPLLLLSLAGSLFFLLVDQGKREKKRTLYLLGLRVFFAATIIILVAIGLYTGELGNSVPWDGS</sequence>
<dbReference type="Proteomes" id="UP000315782">
    <property type="component" value="Unassembled WGS sequence"/>
</dbReference>
<keyword evidence="1" id="KW-1133">Transmembrane helix</keyword>